<dbReference type="InterPro" id="IPR050832">
    <property type="entry name" value="Bact_Acetyltransf"/>
</dbReference>
<name>A0A5C6C9X7_9BACT</name>
<dbReference type="SUPFAM" id="SSF55729">
    <property type="entry name" value="Acyl-CoA N-acyltransferases (Nat)"/>
    <property type="match status" value="1"/>
</dbReference>
<protein>
    <submittedName>
        <fullName evidence="4">Mycothiol acetyltransferase</fullName>
        <ecNumber evidence="4">2.3.1.189</ecNumber>
    </submittedName>
</protein>
<proteinExistence type="predicted"/>
<dbReference type="PROSITE" id="PS51186">
    <property type="entry name" value="GNAT"/>
    <property type="match status" value="1"/>
</dbReference>
<dbReference type="EC" id="2.3.1.189" evidence="4"/>
<dbReference type="InterPro" id="IPR000182">
    <property type="entry name" value="GNAT_dom"/>
</dbReference>
<dbReference type="InterPro" id="IPR016181">
    <property type="entry name" value="Acyl_CoA_acyltransferase"/>
</dbReference>
<dbReference type="CDD" id="cd04301">
    <property type="entry name" value="NAT_SF"/>
    <property type="match status" value="1"/>
</dbReference>
<evidence type="ECO:0000256" key="2">
    <source>
        <dbReference type="ARBA" id="ARBA00023315"/>
    </source>
</evidence>
<dbReference type="EMBL" id="SJPT01000007">
    <property type="protein sequence ID" value="TWU20942.1"/>
    <property type="molecule type" value="Genomic_DNA"/>
</dbReference>
<accession>A0A5C6C9X7</accession>
<dbReference type="GO" id="GO:0035447">
    <property type="term" value="F:mycothiol synthase activity"/>
    <property type="evidence" value="ECO:0007669"/>
    <property type="project" value="UniProtKB-EC"/>
</dbReference>
<evidence type="ECO:0000259" key="3">
    <source>
        <dbReference type="PROSITE" id="PS51186"/>
    </source>
</evidence>
<evidence type="ECO:0000313" key="5">
    <source>
        <dbReference type="Proteomes" id="UP000316304"/>
    </source>
</evidence>
<dbReference type="PANTHER" id="PTHR43877:SF2">
    <property type="entry name" value="AMINOALKYLPHOSPHONATE N-ACETYLTRANSFERASE-RELATED"/>
    <property type="match status" value="1"/>
</dbReference>
<feature type="domain" description="N-acetyltransferase" evidence="3">
    <location>
        <begin position="1"/>
        <end position="158"/>
    </location>
</feature>
<keyword evidence="1 4" id="KW-0808">Transferase</keyword>
<dbReference type="PANTHER" id="PTHR43877">
    <property type="entry name" value="AMINOALKYLPHOSPHONATE N-ACETYLTRANSFERASE-RELATED-RELATED"/>
    <property type="match status" value="1"/>
</dbReference>
<comment type="caution">
    <text evidence="4">The sequence shown here is derived from an EMBL/GenBank/DDBJ whole genome shotgun (WGS) entry which is preliminary data.</text>
</comment>
<dbReference type="RefSeq" id="WP_146596082.1">
    <property type="nucleotide sequence ID" value="NZ_SJPT01000007.1"/>
</dbReference>
<evidence type="ECO:0000313" key="4">
    <source>
        <dbReference type="EMBL" id="TWU20942.1"/>
    </source>
</evidence>
<evidence type="ECO:0000256" key="1">
    <source>
        <dbReference type="ARBA" id="ARBA00022679"/>
    </source>
</evidence>
<gene>
    <name evidence="4" type="primary">mshD</name>
    <name evidence="4" type="ORF">Pla52o_39730</name>
</gene>
<dbReference type="AlphaFoldDB" id="A0A5C6C9X7"/>
<dbReference type="Pfam" id="PF00583">
    <property type="entry name" value="Acetyltransf_1"/>
    <property type="match status" value="1"/>
</dbReference>
<organism evidence="4 5">
    <name type="scientific">Novipirellula galeiformis</name>
    <dbReference type="NCBI Taxonomy" id="2528004"/>
    <lineage>
        <taxon>Bacteria</taxon>
        <taxon>Pseudomonadati</taxon>
        <taxon>Planctomycetota</taxon>
        <taxon>Planctomycetia</taxon>
        <taxon>Pirellulales</taxon>
        <taxon>Pirellulaceae</taxon>
        <taxon>Novipirellula</taxon>
    </lineage>
</organism>
<dbReference type="Proteomes" id="UP000316304">
    <property type="component" value="Unassembled WGS sequence"/>
</dbReference>
<dbReference type="Gene3D" id="3.40.630.30">
    <property type="match status" value="1"/>
</dbReference>
<dbReference type="OrthoDB" id="185406at2"/>
<keyword evidence="2 4" id="KW-0012">Acyltransferase</keyword>
<keyword evidence="5" id="KW-1185">Reference proteome</keyword>
<reference evidence="4 5" key="1">
    <citation type="submission" date="2019-02" db="EMBL/GenBank/DDBJ databases">
        <title>Deep-cultivation of Planctomycetes and their phenomic and genomic characterization uncovers novel biology.</title>
        <authorList>
            <person name="Wiegand S."/>
            <person name="Jogler M."/>
            <person name="Boedeker C."/>
            <person name="Pinto D."/>
            <person name="Vollmers J."/>
            <person name="Rivas-Marin E."/>
            <person name="Kohn T."/>
            <person name="Peeters S.H."/>
            <person name="Heuer A."/>
            <person name="Rast P."/>
            <person name="Oberbeckmann S."/>
            <person name="Bunk B."/>
            <person name="Jeske O."/>
            <person name="Meyerdierks A."/>
            <person name="Storesund J.E."/>
            <person name="Kallscheuer N."/>
            <person name="Luecker S."/>
            <person name="Lage O.M."/>
            <person name="Pohl T."/>
            <person name="Merkel B.J."/>
            <person name="Hornburger P."/>
            <person name="Mueller R.-W."/>
            <person name="Bruemmer F."/>
            <person name="Labrenz M."/>
            <person name="Spormann A.M."/>
            <person name="Op Den Camp H."/>
            <person name="Overmann J."/>
            <person name="Amann R."/>
            <person name="Jetten M.S.M."/>
            <person name="Mascher T."/>
            <person name="Medema M.H."/>
            <person name="Devos D.P."/>
            <person name="Kaster A.-K."/>
            <person name="Ovreas L."/>
            <person name="Rohde M."/>
            <person name="Galperin M.Y."/>
            <person name="Jogler C."/>
        </authorList>
    </citation>
    <scope>NUCLEOTIDE SEQUENCE [LARGE SCALE GENOMIC DNA]</scope>
    <source>
        <strain evidence="4 5">Pla52o</strain>
    </source>
</reference>
<sequence>MILRLYQPADLDAMQRIAIAGFEQVSIDRKLQQRFGLLGETDWTDRKAFSIAEDVRGDPEGTFVAMDDDDLCGFITTWHDKQSSVGYIPNLAVASDHQGKGIGRLLIDKAISHFADLGLTVARIETLTNNSAGNHLYRSIGFEEIAQQIHFGMKINRES</sequence>